<dbReference type="AlphaFoldDB" id="A0A5C3NCZ0"/>
<evidence type="ECO:0000313" key="3">
    <source>
        <dbReference type="Proteomes" id="UP000305948"/>
    </source>
</evidence>
<dbReference type="OrthoDB" id="3232876at2759"/>
<feature type="compositionally biased region" description="Low complexity" evidence="1">
    <location>
        <begin position="388"/>
        <end position="397"/>
    </location>
</feature>
<sequence>MDVAEDESKGMHPNSPSSNVARNPGLFFSAGRGPVYLRVNPETYAPATLAHYGIKVRDFGYESTLPPLPSVRLPPRPPSQVDGGPRLLKRSRRDWDDETPFWGGPLNTYPNYSSHPQGPGSAKKPKPLERTPTEPVIDSEGSQEVQEGELRRPQRHGVIVDLFGYSSSQEPSSQSQDTEDYGLNGHVASQIPAMLPSLTVQKSPNREQIPTLSHEHTEAYVVTPIATPNGSLQSRNDELAAAPTLLPPIIAQDALTSEPAMSSHKDKQNGELCPPSSPVPSSSDVNAGGPSTTSPSARNPLASPRQAGTRGRTRTTPAHSSTAASGDAAPRRYSLRKRPDSRSPAPPAPTATPIRSRRLATTPPVPATAPSRSTRRATTPPRRKTPSRKTSAAPVPAKAEKAKDAPKTRRSSANRSVRL</sequence>
<feature type="compositionally biased region" description="Basic and acidic residues" evidence="1">
    <location>
        <begin position="398"/>
        <end position="407"/>
    </location>
</feature>
<feature type="compositionally biased region" description="Basic residues" evidence="1">
    <location>
        <begin position="408"/>
        <end position="419"/>
    </location>
</feature>
<feature type="compositionally biased region" description="Pro residues" evidence="1">
    <location>
        <begin position="66"/>
        <end position="78"/>
    </location>
</feature>
<protein>
    <submittedName>
        <fullName evidence="2">Uncharacterized protein</fullName>
    </submittedName>
</protein>
<feature type="region of interest" description="Disordered" evidence="1">
    <location>
        <begin position="66"/>
        <end position="154"/>
    </location>
</feature>
<proteinExistence type="predicted"/>
<accession>A0A5C3NCZ0</accession>
<evidence type="ECO:0000256" key="1">
    <source>
        <dbReference type="SAM" id="MobiDB-lite"/>
    </source>
</evidence>
<feature type="region of interest" description="Disordered" evidence="1">
    <location>
        <begin position="1"/>
        <end position="25"/>
    </location>
</feature>
<feature type="compositionally biased region" description="Low complexity" evidence="1">
    <location>
        <begin position="368"/>
        <end position="380"/>
    </location>
</feature>
<gene>
    <name evidence="2" type="ORF">OE88DRAFT_634153</name>
</gene>
<keyword evidence="3" id="KW-1185">Reference proteome</keyword>
<organism evidence="2 3">
    <name type="scientific">Heliocybe sulcata</name>
    <dbReference type="NCBI Taxonomy" id="5364"/>
    <lineage>
        <taxon>Eukaryota</taxon>
        <taxon>Fungi</taxon>
        <taxon>Dikarya</taxon>
        <taxon>Basidiomycota</taxon>
        <taxon>Agaricomycotina</taxon>
        <taxon>Agaricomycetes</taxon>
        <taxon>Gloeophyllales</taxon>
        <taxon>Gloeophyllaceae</taxon>
        <taxon>Heliocybe</taxon>
    </lineage>
</organism>
<feature type="region of interest" description="Disordered" evidence="1">
    <location>
        <begin position="257"/>
        <end position="419"/>
    </location>
</feature>
<dbReference type="Proteomes" id="UP000305948">
    <property type="component" value="Unassembled WGS sequence"/>
</dbReference>
<reference evidence="2 3" key="1">
    <citation type="journal article" date="2019" name="Nat. Ecol. Evol.">
        <title>Megaphylogeny resolves global patterns of mushroom evolution.</title>
        <authorList>
            <person name="Varga T."/>
            <person name="Krizsan K."/>
            <person name="Foldi C."/>
            <person name="Dima B."/>
            <person name="Sanchez-Garcia M."/>
            <person name="Sanchez-Ramirez S."/>
            <person name="Szollosi G.J."/>
            <person name="Szarkandi J.G."/>
            <person name="Papp V."/>
            <person name="Albert L."/>
            <person name="Andreopoulos W."/>
            <person name="Angelini C."/>
            <person name="Antonin V."/>
            <person name="Barry K.W."/>
            <person name="Bougher N.L."/>
            <person name="Buchanan P."/>
            <person name="Buyck B."/>
            <person name="Bense V."/>
            <person name="Catcheside P."/>
            <person name="Chovatia M."/>
            <person name="Cooper J."/>
            <person name="Damon W."/>
            <person name="Desjardin D."/>
            <person name="Finy P."/>
            <person name="Geml J."/>
            <person name="Haridas S."/>
            <person name="Hughes K."/>
            <person name="Justo A."/>
            <person name="Karasinski D."/>
            <person name="Kautmanova I."/>
            <person name="Kiss B."/>
            <person name="Kocsube S."/>
            <person name="Kotiranta H."/>
            <person name="LaButti K.M."/>
            <person name="Lechner B.E."/>
            <person name="Liimatainen K."/>
            <person name="Lipzen A."/>
            <person name="Lukacs Z."/>
            <person name="Mihaltcheva S."/>
            <person name="Morgado L.N."/>
            <person name="Niskanen T."/>
            <person name="Noordeloos M.E."/>
            <person name="Ohm R.A."/>
            <person name="Ortiz-Santana B."/>
            <person name="Ovrebo C."/>
            <person name="Racz N."/>
            <person name="Riley R."/>
            <person name="Savchenko A."/>
            <person name="Shiryaev A."/>
            <person name="Soop K."/>
            <person name="Spirin V."/>
            <person name="Szebenyi C."/>
            <person name="Tomsovsky M."/>
            <person name="Tulloss R.E."/>
            <person name="Uehling J."/>
            <person name="Grigoriev I.V."/>
            <person name="Vagvolgyi C."/>
            <person name="Papp T."/>
            <person name="Martin F.M."/>
            <person name="Miettinen O."/>
            <person name="Hibbett D.S."/>
            <person name="Nagy L.G."/>
        </authorList>
    </citation>
    <scope>NUCLEOTIDE SEQUENCE [LARGE SCALE GENOMIC DNA]</scope>
    <source>
        <strain evidence="2 3">OMC1185</strain>
    </source>
</reference>
<feature type="compositionally biased region" description="Basic and acidic residues" evidence="1">
    <location>
        <begin position="1"/>
        <end position="10"/>
    </location>
</feature>
<evidence type="ECO:0000313" key="2">
    <source>
        <dbReference type="EMBL" id="TFK55564.1"/>
    </source>
</evidence>
<name>A0A5C3NCZ0_9AGAM</name>
<dbReference type="EMBL" id="ML213504">
    <property type="protein sequence ID" value="TFK55564.1"/>
    <property type="molecule type" value="Genomic_DNA"/>
</dbReference>